<evidence type="ECO:0000256" key="1">
    <source>
        <dbReference type="SAM" id="MobiDB-lite"/>
    </source>
</evidence>
<feature type="region of interest" description="Disordered" evidence="1">
    <location>
        <begin position="1"/>
        <end position="70"/>
    </location>
</feature>
<protein>
    <recommendedName>
        <fullName evidence="4">RING-type domain-containing protein</fullName>
    </recommendedName>
</protein>
<dbReference type="EMBL" id="BTSY01000002">
    <property type="protein sequence ID" value="GMT15753.1"/>
    <property type="molecule type" value="Genomic_DNA"/>
</dbReference>
<evidence type="ECO:0000313" key="3">
    <source>
        <dbReference type="Proteomes" id="UP001432322"/>
    </source>
</evidence>
<feature type="compositionally biased region" description="Polar residues" evidence="1">
    <location>
        <begin position="10"/>
        <end position="33"/>
    </location>
</feature>
<feature type="region of interest" description="Disordered" evidence="1">
    <location>
        <begin position="300"/>
        <end position="465"/>
    </location>
</feature>
<gene>
    <name evidence="2" type="ORF">PFISCL1PPCAC_7050</name>
</gene>
<feature type="non-terminal residue" evidence="2">
    <location>
        <position position="465"/>
    </location>
</feature>
<reference evidence="2" key="1">
    <citation type="submission" date="2023-10" db="EMBL/GenBank/DDBJ databases">
        <title>Genome assembly of Pristionchus species.</title>
        <authorList>
            <person name="Yoshida K."/>
            <person name="Sommer R.J."/>
        </authorList>
    </citation>
    <scope>NUCLEOTIDE SEQUENCE</scope>
    <source>
        <strain evidence="2">RS5133</strain>
    </source>
</reference>
<feature type="region of interest" description="Disordered" evidence="1">
    <location>
        <begin position="229"/>
        <end position="275"/>
    </location>
</feature>
<dbReference type="Proteomes" id="UP001432322">
    <property type="component" value="Unassembled WGS sequence"/>
</dbReference>
<dbReference type="AlphaFoldDB" id="A0AAV5V954"/>
<feature type="compositionally biased region" description="Basic and acidic residues" evidence="1">
    <location>
        <begin position="319"/>
        <end position="343"/>
    </location>
</feature>
<keyword evidence="3" id="KW-1185">Reference proteome</keyword>
<sequence length="465" mass="50232">AAAAAAAEFSLSQPPSRSTRSNTAKIATTSMRDSPNAVKKGPIRSPIEQSKAGDRQKSVKRAAAQPLQRSRSKIITDMAVELGVVSIRSSSKSTASPPPVVEACKLPPNFTEPSRNTSKNESGHTRVGWVTHADVARMAGTWACAGANCKHKELGTLSPELKIYVLNCGHFLCEPCCKANKEGAKTGSFRCGAKNCNTEHTSDQMENLPQAMHTIEQRKINNETEDCFPPSPMPDGRKEGAFAQEAPTTSGANSAQLLKTSGAGSTEETRAEKKSSDYSYFNAGEALDACCRWFLANRSKQPPREDGAEWTQGAGTAPMERKRLYTIETAGRAEDPDTEPAERKRAKTWNGASEPSTSQAIGDPEDEAAEAAPPPSAADAAQFQSQPLSREGADDARRDADDENSADEERLNTRAGRLRQRASTISYWRKTPRPQFEAEVPQSSGLIYRKTFQHSRPPGVPSGIP</sequence>
<comment type="caution">
    <text evidence="2">The sequence shown here is derived from an EMBL/GenBank/DDBJ whole genome shotgun (WGS) entry which is preliminary data.</text>
</comment>
<feature type="compositionally biased region" description="Basic and acidic residues" evidence="1">
    <location>
        <begin position="391"/>
        <end position="400"/>
    </location>
</feature>
<evidence type="ECO:0000313" key="2">
    <source>
        <dbReference type="EMBL" id="GMT15753.1"/>
    </source>
</evidence>
<accession>A0AAV5V954</accession>
<feature type="compositionally biased region" description="Polar residues" evidence="1">
    <location>
        <begin position="246"/>
        <end position="266"/>
    </location>
</feature>
<name>A0AAV5V954_9BILA</name>
<feature type="compositionally biased region" description="Polar residues" evidence="1">
    <location>
        <begin position="350"/>
        <end position="360"/>
    </location>
</feature>
<feature type="non-terminal residue" evidence="2">
    <location>
        <position position="1"/>
    </location>
</feature>
<organism evidence="2 3">
    <name type="scientific">Pristionchus fissidentatus</name>
    <dbReference type="NCBI Taxonomy" id="1538716"/>
    <lineage>
        <taxon>Eukaryota</taxon>
        <taxon>Metazoa</taxon>
        <taxon>Ecdysozoa</taxon>
        <taxon>Nematoda</taxon>
        <taxon>Chromadorea</taxon>
        <taxon>Rhabditida</taxon>
        <taxon>Rhabditina</taxon>
        <taxon>Diplogasteromorpha</taxon>
        <taxon>Diplogasteroidea</taxon>
        <taxon>Neodiplogasteridae</taxon>
        <taxon>Pristionchus</taxon>
    </lineage>
</organism>
<proteinExistence type="predicted"/>
<evidence type="ECO:0008006" key="4">
    <source>
        <dbReference type="Google" id="ProtNLM"/>
    </source>
</evidence>